<proteinExistence type="predicted"/>
<feature type="domain" description="Transposase DDE" evidence="1">
    <location>
        <begin position="109"/>
        <end position="263"/>
    </location>
</feature>
<accession>A0ABP8MVQ5</accession>
<sequence length="296" mass="34089">MLCEDKALKLIEIFITCDDFCQALTQWQTQQGTCPPIRAGQLTDSQMLAITIFYHHSGAKCFEYYYRHWVQAQLTDYFPRLISYERFVARMPRLLPGLFVLLKWLCAQSQRTGFYIIDSKPLAVCDNHRIASNKVFAGLAVRGKSTMGWFYGFKVHLVINQYGQLINFMLTAGNVADNSPAVLTQMLANLQGQCFGDRGYLTRLFAEFYQRGLHIITKLRRKMKPMLMPLADKLKLRRRGLIESVNDLLTSVFDVEHTRHRSVFNSQINVLAGLIAYCFYDHKPSIVVPAQKHLHP</sequence>
<protein>
    <submittedName>
        <fullName evidence="2">IS982 family transposase</fullName>
    </submittedName>
</protein>
<dbReference type="RefSeq" id="WP_425576754.1">
    <property type="nucleotide sequence ID" value="NZ_BAABHD010000029.1"/>
</dbReference>
<dbReference type="Proteomes" id="UP001501175">
    <property type="component" value="Unassembled WGS sequence"/>
</dbReference>
<dbReference type="NCBIfam" id="NF033520">
    <property type="entry name" value="transpos_IS982"/>
    <property type="match status" value="1"/>
</dbReference>
<dbReference type="InterPro" id="IPR025668">
    <property type="entry name" value="Tnp_DDE_dom"/>
</dbReference>
<dbReference type="EMBL" id="BAABHD010000029">
    <property type="protein sequence ID" value="GAA4456904.1"/>
    <property type="molecule type" value="Genomic_DNA"/>
</dbReference>
<evidence type="ECO:0000313" key="2">
    <source>
        <dbReference type="EMBL" id="GAA4456904.1"/>
    </source>
</evidence>
<organism evidence="2 3">
    <name type="scientific">Nibrella saemangeumensis</name>
    <dbReference type="NCBI Taxonomy" id="1084526"/>
    <lineage>
        <taxon>Bacteria</taxon>
        <taxon>Pseudomonadati</taxon>
        <taxon>Bacteroidota</taxon>
        <taxon>Cytophagia</taxon>
        <taxon>Cytophagales</taxon>
        <taxon>Spirosomataceae</taxon>
        <taxon>Nibrella</taxon>
    </lineage>
</organism>
<name>A0ABP8MVQ5_9BACT</name>
<dbReference type="Pfam" id="PF13612">
    <property type="entry name" value="DDE_Tnp_1_3"/>
    <property type="match status" value="1"/>
</dbReference>
<evidence type="ECO:0000259" key="1">
    <source>
        <dbReference type="Pfam" id="PF13612"/>
    </source>
</evidence>
<evidence type="ECO:0000313" key="3">
    <source>
        <dbReference type="Proteomes" id="UP001501175"/>
    </source>
</evidence>
<comment type="caution">
    <text evidence="2">The sequence shown here is derived from an EMBL/GenBank/DDBJ whole genome shotgun (WGS) entry which is preliminary data.</text>
</comment>
<keyword evidence="3" id="KW-1185">Reference proteome</keyword>
<reference evidence="3" key="1">
    <citation type="journal article" date="2019" name="Int. J. Syst. Evol. Microbiol.">
        <title>The Global Catalogue of Microorganisms (GCM) 10K type strain sequencing project: providing services to taxonomists for standard genome sequencing and annotation.</title>
        <authorList>
            <consortium name="The Broad Institute Genomics Platform"/>
            <consortium name="The Broad Institute Genome Sequencing Center for Infectious Disease"/>
            <person name="Wu L."/>
            <person name="Ma J."/>
        </authorList>
    </citation>
    <scope>NUCLEOTIDE SEQUENCE [LARGE SCALE GENOMIC DNA]</scope>
    <source>
        <strain evidence="3">JCM 17927</strain>
    </source>
</reference>
<gene>
    <name evidence="2" type="ORF">GCM10023189_26840</name>
</gene>